<evidence type="ECO:0000313" key="2">
    <source>
        <dbReference type="Proteomes" id="UP001295423"/>
    </source>
</evidence>
<comment type="caution">
    <text evidence="1">The sequence shown here is derived from an EMBL/GenBank/DDBJ whole genome shotgun (WGS) entry which is preliminary data.</text>
</comment>
<evidence type="ECO:0008006" key="3">
    <source>
        <dbReference type="Google" id="ProtNLM"/>
    </source>
</evidence>
<dbReference type="Proteomes" id="UP001295423">
    <property type="component" value="Unassembled WGS sequence"/>
</dbReference>
<protein>
    <recommendedName>
        <fullName evidence="3">Protein transport protein SEC23</fullName>
    </recommendedName>
</protein>
<dbReference type="GO" id="GO:0030127">
    <property type="term" value="C:COPII vesicle coat"/>
    <property type="evidence" value="ECO:0007669"/>
    <property type="project" value="TreeGrafter"/>
</dbReference>
<dbReference type="GO" id="GO:0070971">
    <property type="term" value="C:endoplasmic reticulum exit site"/>
    <property type="evidence" value="ECO:0007669"/>
    <property type="project" value="TreeGrafter"/>
</dbReference>
<organism evidence="1 2">
    <name type="scientific">Cylindrotheca closterium</name>
    <dbReference type="NCBI Taxonomy" id="2856"/>
    <lineage>
        <taxon>Eukaryota</taxon>
        <taxon>Sar</taxon>
        <taxon>Stramenopiles</taxon>
        <taxon>Ochrophyta</taxon>
        <taxon>Bacillariophyta</taxon>
        <taxon>Bacillariophyceae</taxon>
        <taxon>Bacillariophycidae</taxon>
        <taxon>Bacillariales</taxon>
        <taxon>Bacillariaceae</taxon>
        <taxon>Cylindrotheca</taxon>
    </lineage>
</organism>
<name>A0AAD2FT35_9STRA</name>
<sequence>MTSTIRPISKRFPQSKSLWDETNLPMCAVLTPLGGMEKLSTSGKQEQQPDQAQTQAPLKLANLIRCLKCGAPHPTIDTYDLLEEDELIFCHLCGAPSSYNFEEQAKIRTHDGLKEMAENGEEEDWPFIADERKPKGDILVDLPLFNEQDYFSESAKACPPVWWIVLDGTMPQSSPYWKTVTDSLHAILLADDGEDGGGGPPPPEYAHIGLLLASQDTLSTWDLSSPVPRVSHYPLEAAAAATEKKSTDEHLKIPVDLNLTPIDPLYEPSVQATLRAVSDNPSLKDNVGNTNSAETGMALGATIETILEFMEQAKHPGDTLEGGKDEMDSTLLYAGGKITCLLGRPPLEIEPLDREPQSHFGMGGMGGGIHDAMHSDKFAQMPDVHDSSDLTPTNLASYCKPLRPTEDIFDIIGTRCAHAALGVDIVVVEDNEPTESNRHFIRPFYGLPLLRVLSDTSGAPGPLMIDNSVDLTHQVRVRTPWQPGMAFATEMRVRTSPGWGVETSPIESIPKATHQMAIFLSSSGVSGPAIATNDNFFLLGTCDKHTSVTLDLQNTDPRRHVKLEQKLYGLRGRVGLKVMLKPVMQTCIAYTCIEGSSGRVVRRMKISYCPMPMATDVESIYNSIDPEALAAALFHKLALNVYEEGTVSTQQVGIDWLKTLLVCVYQSALNVLENEGKKKLGMPNYQETQEEYRRNPFDASLRVLTSSGDQIMTLSPRNKGDKKSLEVDDVLLGQGHRRVASLALVVFSLLQSDALRPSPGVSADARCAAIANMASMTPRDLVKCIAPSLSLWSSKDDAPVARSIDLSLMEAIKTFKRGAAGKKGDLIFVLDSPQQLLVYKGSLKAHEETKKFKLGLKPYVPKSPKLMGMIQAMTSSYRVKPFTTLDSDSKSETASFRRFIQNMIEDMPTADPMEGEGSGNFKHWKSDMAQLVQAELEELGLLGS</sequence>
<dbReference type="GO" id="GO:0000149">
    <property type="term" value="F:SNARE binding"/>
    <property type="evidence" value="ECO:0007669"/>
    <property type="project" value="TreeGrafter"/>
</dbReference>
<proteinExistence type="predicted"/>
<dbReference type="InterPro" id="IPR050550">
    <property type="entry name" value="SEC23_SEC24_subfamily"/>
</dbReference>
<dbReference type="SUPFAM" id="SSF81995">
    <property type="entry name" value="beta-sandwich domain of Sec23/24"/>
    <property type="match status" value="1"/>
</dbReference>
<accession>A0AAD2FT35</accession>
<dbReference type="EMBL" id="CAKOGP040001792">
    <property type="protein sequence ID" value="CAJ1951898.1"/>
    <property type="molecule type" value="Genomic_DNA"/>
</dbReference>
<keyword evidence="2" id="KW-1185">Reference proteome</keyword>
<dbReference type="PANTHER" id="PTHR13803">
    <property type="entry name" value="SEC24-RELATED PROTEIN"/>
    <property type="match status" value="1"/>
</dbReference>
<gene>
    <name evidence="1" type="ORF">CYCCA115_LOCUS13293</name>
</gene>
<evidence type="ECO:0000313" key="1">
    <source>
        <dbReference type="EMBL" id="CAJ1951898.1"/>
    </source>
</evidence>
<dbReference type="GO" id="GO:0090110">
    <property type="term" value="P:COPII-coated vesicle cargo loading"/>
    <property type="evidence" value="ECO:0007669"/>
    <property type="project" value="TreeGrafter"/>
</dbReference>
<dbReference type="PANTHER" id="PTHR13803:SF17">
    <property type="entry name" value="PROTEIN TRANSPORT PROTEIN SEC24"/>
    <property type="match status" value="1"/>
</dbReference>
<dbReference type="Gene3D" id="1.20.120.730">
    <property type="entry name" value="Sec23/Sec24 helical domain"/>
    <property type="match status" value="1"/>
</dbReference>
<dbReference type="AlphaFoldDB" id="A0AAD2FT35"/>
<reference evidence="1" key="1">
    <citation type="submission" date="2023-08" db="EMBL/GenBank/DDBJ databases">
        <authorList>
            <person name="Audoor S."/>
            <person name="Bilcke G."/>
        </authorList>
    </citation>
    <scope>NUCLEOTIDE SEQUENCE</scope>
</reference>
<dbReference type="GO" id="GO:0008270">
    <property type="term" value="F:zinc ion binding"/>
    <property type="evidence" value="ECO:0007669"/>
    <property type="project" value="TreeGrafter"/>
</dbReference>